<evidence type="ECO:0000256" key="1">
    <source>
        <dbReference type="SAM" id="Phobius"/>
    </source>
</evidence>
<proteinExistence type="predicted"/>
<dbReference type="AlphaFoldDB" id="A0A1A8NPH1"/>
<protein>
    <submittedName>
        <fullName evidence="2">Uncharacterized protein</fullName>
    </submittedName>
</protein>
<reference evidence="2" key="1">
    <citation type="submission" date="2016-05" db="EMBL/GenBank/DDBJ databases">
        <authorList>
            <person name="Lavstsen T."/>
            <person name="Jespersen J.S."/>
        </authorList>
    </citation>
    <scope>NUCLEOTIDE SEQUENCE</scope>
    <source>
        <tissue evidence="2">Brain</tissue>
    </source>
</reference>
<feature type="non-terminal residue" evidence="2">
    <location>
        <position position="1"/>
    </location>
</feature>
<gene>
    <name evidence="2" type="primary">RCOM_0885110</name>
</gene>
<keyword evidence="1" id="KW-0812">Transmembrane</keyword>
<sequence>FPRSSLFLTGFGLFVTVIFCRGLIRSSSLIK</sequence>
<accession>A0A1A8NPH1</accession>
<evidence type="ECO:0000313" key="2">
    <source>
        <dbReference type="EMBL" id="SBR70930.1"/>
    </source>
</evidence>
<name>A0A1A8NPH1_9TELE</name>
<dbReference type="EMBL" id="HAEH01003306">
    <property type="protein sequence ID" value="SBR70930.1"/>
    <property type="molecule type" value="Transcribed_RNA"/>
</dbReference>
<keyword evidence="1" id="KW-1133">Transmembrane helix</keyword>
<feature type="transmembrane region" description="Helical" evidence="1">
    <location>
        <begin position="6"/>
        <end position="24"/>
    </location>
</feature>
<keyword evidence="1" id="KW-0472">Membrane</keyword>
<organism evidence="2">
    <name type="scientific">Nothobranchius rachovii</name>
    <name type="common">bluefin notho</name>
    <dbReference type="NCBI Taxonomy" id="451742"/>
    <lineage>
        <taxon>Eukaryota</taxon>
        <taxon>Metazoa</taxon>
        <taxon>Chordata</taxon>
        <taxon>Craniata</taxon>
        <taxon>Vertebrata</taxon>
        <taxon>Euteleostomi</taxon>
        <taxon>Actinopterygii</taxon>
        <taxon>Neopterygii</taxon>
        <taxon>Teleostei</taxon>
        <taxon>Neoteleostei</taxon>
        <taxon>Acanthomorphata</taxon>
        <taxon>Ovalentaria</taxon>
        <taxon>Atherinomorphae</taxon>
        <taxon>Cyprinodontiformes</taxon>
        <taxon>Nothobranchiidae</taxon>
        <taxon>Nothobranchius</taxon>
    </lineage>
</organism>
<reference evidence="2" key="2">
    <citation type="submission" date="2016-06" db="EMBL/GenBank/DDBJ databases">
        <title>The genome of a short-lived fish provides insights into sex chromosome evolution and the genetic control of aging.</title>
        <authorList>
            <person name="Reichwald K."/>
            <person name="Felder M."/>
            <person name="Petzold A."/>
            <person name="Koch P."/>
            <person name="Groth M."/>
            <person name="Platzer M."/>
        </authorList>
    </citation>
    <scope>NUCLEOTIDE SEQUENCE</scope>
    <source>
        <tissue evidence="2">Brain</tissue>
    </source>
</reference>